<dbReference type="EMBL" id="CATQJL010000001">
    <property type="protein sequence ID" value="CAJ0590952.1"/>
    <property type="molecule type" value="Genomic_DNA"/>
</dbReference>
<evidence type="ECO:0000313" key="2">
    <source>
        <dbReference type="EMBL" id="CAJ0590952.1"/>
    </source>
</evidence>
<comment type="caution">
    <text evidence="2">The sequence shown here is derived from an EMBL/GenBank/DDBJ whole genome shotgun (WGS) entry which is preliminary data.</text>
</comment>
<protein>
    <recommendedName>
        <fullName evidence="4">SCP domain-containing protein</fullName>
    </recommendedName>
</protein>
<dbReference type="AlphaFoldDB" id="A0AA36DNK2"/>
<dbReference type="InterPro" id="IPR035109">
    <property type="entry name" value="ASPR"/>
</dbReference>
<organism evidence="2 3">
    <name type="scientific">Cylicocyclus nassatus</name>
    <name type="common">Nematode worm</name>
    <dbReference type="NCBI Taxonomy" id="53992"/>
    <lineage>
        <taxon>Eukaryota</taxon>
        <taxon>Metazoa</taxon>
        <taxon>Ecdysozoa</taxon>
        <taxon>Nematoda</taxon>
        <taxon>Chromadorea</taxon>
        <taxon>Rhabditida</taxon>
        <taxon>Rhabditina</taxon>
        <taxon>Rhabditomorpha</taxon>
        <taxon>Strongyloidea</taxon>
        <taxon>Strongylidae</taxon>
        <taxon>Cylicocyclus</taxon>
    </lineage>
</organism>
<evidence type="ECO:0000256" key="1">
    <source>
        <dbReference type="SAM" id="SignalP"/>
    </source>
</evidence>
<evidence type="ECO:0000313" key="3">
    <source>
        <dbReference type="Proteomes" id="UP001176961"/>
    </source>
</evidence>
<proteinExistence type="predicted"/>
<sequence length="124" mass="14401">MTTYLCFLALFGLVSPEPRKNVDCFKELGQNQLEEKHRNALIRALKNENYWMKYDCKFELYARNALNNTEPSNASTSEYESEDVRSVDRFLRDGVKQLGLGLFDKAGCYYAVVKNKHKLICAYQ</sequence>
<reference evidence="2" key="1">
    <citation type="submission" date="2023-07" db="EMBL/GenBank/DDBJ databases">
        <authorList>
            <consortium name="CYATHOMIX"/>
        </authorList>
    </citation>
    <scope>NUCLEOTIDE SEQUENCE</scope>
    <source>
        <strain evidence="2">N/A</strain>
    </source>
</reference>
<keyword evidence="1" id="KW-0732">Signal</keyword>
<keyword evidence="3" id="KW-1185">Reference proteome</keyword>
<feature type="chain" id="PRO_5041452064" description="SCP domain-containing protein" evidence="1">
    <location>
        <begin position="17"/>
        <end position="124"/>
    </location>
</feature>
<dbReference type="Proteomes" id="UP001176961">
    <property type="component" value="Unassembled WGS sequence"/>
</dbReference>
<name>A0AA36DNK2_CYLNA</name>
<accession>A0AA36DNK2</accession>
<evidence type="ECO:0008006" key="4">
    <source>
        <dbReference type="Google" id="ProtNLM"/>
    </source>
</evidence>
<dbReference type="Pfam" id="PF17641">
    <property type="entry name" value="ASPRs"/>
    <property type="match status" value="1"/>
</dbReference>
<feature type="signal peptide" evidence="1">
    <location>
        <begin position="1"/>
        <end position="16"/>
    </location>
</feature>
<gene>
    <name evidence="2" type="ORF">CYNAS_LOCUS2935</name>
</gene>